<dbReference type="Pfam" id="PF02852">
    <property type="entry name" value="Pyr_redox_dim"/>
    <property type="match status" value="1"/>
</dbReference>
<sequence>MKTYDYIVIGGGSGGIASANRAGMHGANVLLIEGNEIGGTCVNVGCVPKKVMWQASSMMEMMERDTAGYGFDVEIKNFSFKQLVENREKYIDFLHGAYNRGLDSNNIERIHGYATFTGEQTIEVNGTEYTAPHILIATGGRPKKLGIPGEEYALDSNGFFALEEMPKRVVFVGAGYIAAELAGTLHGLGAETHWAFRHERPLRSFDDMLSEKVVERYQEMGMQIHPNATPAKIEKTAQNEYVITFENGESITTDAVIFGTGRQPNTDQLGLENTKVALDEKGYVKVDKFQNTTQNGIYAVGDVIGKIDLTPVAIAAGRRLSERLFNGQTDLYLDYNLVPTVVFTHPPVATIGLTEKAALEEYGEDQVKIYRSSFTPMYFALGEYRQKCDMKLICVGKEEKIVGLHGIGIGVDEMLQGFAVAIKMGATKADFDNTVAIHPTGSEEFVTMR</sequence>
<dbReference type="PIRSF" id="PIRSF000350">
    <property type="entry name" value="Mercury_reductase_MerA"/>
    <property type="match status" value="1"/>
</dbReference>
<dbReference type="AlphaFoldDB" id="A0A125W4C8"/>
<keyword evidence="5 11" id="KW-0560">Oxidoreductase</keyword>
<evidence type="ECO:0000256" key="1">
    <source>
        <dbReference type="ARBA" id="ARBA00007532"/>
    </source>
</evidence>
<dbReference type="NCBIfam" id="TIGR01421">
    <property type="entry name" value="gluta_reduc_1"/>
    <property type="match status" value="1"/>
</dbReference>
<feature type="binding site" evidence="9">
    <location>
        <begin position="173"/>
        <end position="180"/>
    </location>
    <ligand>
        <name>NAD(+)</name>
        <dbReference type="ChEBI" id="CHEBI:57540"/>
    </ligand>
</feature>
<dbReference type="FunFam" id="3.30.390.30:FF:000003">
    <property type="entry name" value="Glutathione reductase"/>
    <property type="match status" value="1"/>
</dbReference>
<dbReference type="GO" id="GO:0050660">
    <property type="term" value="F:flavin adenine dinucleotide binding"/>
    <property type="evidence" value="ECO:0007669"/>
    <property type="project" value="InterPro"/>
</dbReference>
<dbReference type="InterPro" id="IPR023753">
    <property type="entry name" value="FAD/NAD-binding_dom"/>
</dbReference>
<protein>
    <submittedName>
        <fullName evidence="14">Glutathione-disulfide reductase</fullName>
        <ecNumber evidence="14">1.8.1.7</ecNumber>
    </submittedName>
</protein>
<dbReference type="EMBL" id="AEBR01000068">
    <property type="protein sequence ID" value="EFM82270.1"/>
    <property type="molecule type" value="Genomic_DNA"/>
</dbReference>
<keyword evidence="3 11" id="KW-0285">Flavoprotein</keyword>
<dbReference type="InterPro" id="IPR016156">
    <property type="entry name" value="FAD/NAD-linked_Rdtase_dimer_sf"/>
</dbReference>
<dbReference type="PROSITE" id="PS00076">
    <property type="entry name" value="PYRIDINE_REDOX_1"/>
    <property type="match status" value="1"/>
</dbReference>
<evidence type="ECO:0000256" key="2">
    <source>
        <dbReference type="ARBA" id="ARBA00011738"/>
    </source>
</evidence>
<evidence type="ECO:0000313" key="14">
    <source>
        <dbReference type="EMBL" id="EFM82270.1"/>
    </source>
</evidence>
<evidence type="ECO:0000256" key="10">
    <source>
        <dbReference type="PIRSR" id="PIRSR000350-4"/>
    </source>
</evidence>
<dbReference type="InterPro" id="IPR046952">
    <property type="entry name" value="GSHR/TRXR-like"/>
</dbReference>
<gene>
    <name evidence="14" type="primary">gor</name>
    <name evidence="14" type="ORF">HMPREF9498_02120</name>
</gene>
<dbReference type="InterPro" id="IPR036188">
    <property type="entry name" value="FAD/NAD-bd_sf"/>
</dbReference>
<dbReference type="EC" id="1.8.1.7" evidence="14"/>
<keyword evidence="4 9" id="KW-0274">FAD</keyword>
<keyword evidence="9" id="KW-0547">Nucleotide-binding</keyword>
<dbReference type="Gene3D" id="3.30.390.30">
    <property type="match status" value="1"/>
</dbReference>
<evidence type="ECO:0000256" key="9">
    <source>
        <dbReference type="PIRSR" id="PIRSR000350-3"/>
    </source>
</evidence>
<dbReference type="SUPFAM" id="SSF55424">
    <property type="entry name" value="FAD/NAD-linked reductases, dimerisation (C-terminal) domain"/>
    <property type="match status" value="1"/>
</dbReference>
<evidence type="ECO:0000313" key="15">
    <source>
        <dbReference type="Proteomes" id="UP000004846"/>
    </source>
</evidence>
<dbReference type="InterPro" id="IPR001100">
    <property type="entry name" value="Pyr_nuc-diS_OxRdtase"/>
</dbReference>
<dbReference type="PANTHER" id="PTHR42737">
    <property type="entry name" value="GLUTATHIONE REDUCTASE"/>
    <property type="match status" value="1"/>
</dbReference>
<evidence type="ECO:0000256" key="8">
    <source>
        <dbReference type="PIRSR" id="PIRSR000350-2"/>
    </source>
</evidence>
<dbReference type="Proteomes" id="UP000004846">
    <property type="component" value="Unassembled WGS sequence"/>
</dbReference>
<dbReference type="FunFam" id="3.50.50.60:FF:000235">
    <property type="entry name" value="Glutathione reductase"/>
    <property type="match status" value="1"/>
</dbReference>
<dbReference type="InterPro" id="IPR012999">
    <property type="entry name" value="Pyr_OxRdtase_I_AS"/>
</dbReference>
<evidence type="ECO:0000256" key="3">
    <source>
        <dbReference type="ARBA" id="ARBA00022630"/>
    </source>
</evidence>
<evidence type="ECO:0000259" key="12">
    <source>
        <dbReference type="Pfam" id="PF02852"/>
    </source>
</evidence>
<feature type="disulfide bond" description="Redox-active" evidence="10">
    <location>
        <begin position="41"/>
        <end position="46"/>
    </location>
</feature>
<feature type="binding site" evidence="9">
    <location>
        <position position="261"/>
    </location>
    <ligand>
        <name>NAD(+)</name>
        <dbReference type="ChEBI" id="CHEBI:57540"/>
    </ligand>
</feature>
<dbReference type="PANTHER" id="PTHR42737:SF2">
    <property type="entry name" value="GLUTATHIONE REDUCTASE"/>
    <property type="match status" value="1"/>
</dbReference>
<dbReference type="PRINTS" id="PR00368">
    <property type="entry name" value="FADPNR"/>
</dbReference>
<dbReference type="SUPFAM" id="SSF51905">
    <property type="entry name" value="FAD/NAD(P)-binding domain"/>
    <property type="match status" value="1"/>
</dbReference>
<dbReference type="GO" id="GO:0034599">
    <property type="term" value="P:cellular response to oxidative stress"/>
    <property type="evidence" value="ECO:0007669"/>
    <property type="project" value="TreeGrafter"/>
</dbReference>
<feature type="binding site" evidence="9">
    <location>
        <position position="50"/>
    </location>
    <ligand>
        <name>FAD</name>
        <dbReference type="ChEBI" id="CHEBI:57692"/>
    </ligand>
</feature>
<evidence type="ECO:0000256" key="11">
    <source>
        <dbReference type="RuleBase" id="RU003691"/>
    </source>
</evidence>
<feature type="binding site" evidence="9">
    <location>
        <position position="302"/>
    </location>
    <ligand>
        <name>FAD</name>
        <dbReference type="ChEBI" id="CHEBI:57692"/>
    </ligand>
</feature>
<reference evidence="14 15" key="1">
    <citation type="submission" date="2010-07" db="EMBL/GenBank/DDBJ databases">
        <authorList>
            <person name="Sid Ahmed O."/>
        </authorList>
    </citation>
    <scope>NUCLEOTIDE SEQUENCE [LARGE SCALE GENOMIC DNA]</scope>
    <source>
        <strain evidence="14 15">TX4248</strain>
    </source>
</reference>
<dbReference type="GO" id="GO:0005829">
    <property type="term" value="C:cytosol"/>
    <property type="evidence" value="ECO:0007669"/>
    <property type="project" value="TreeGrafter"/>
</dbReference>
<evidence type="ECO:0000256" key="6">
    <source>
        <dbReference type="ARBA" id="ARBA00023157"/>
    </source>
</evidence>
<dbReference type="InterPro" id="IPR004099">
    <property type="entry name" value="Pyr_nucl-diS_OxRdtase_dimer"/>
</dbReference>
<feature type="domain" description="FAD/NAD(P)-binding" evidence="13">
    <location>
        <begin position="4"/>
        <end position="317"/>
    </location>
</feature>
<name>A0A125W4C8_ENTFL</name>
<comment type="caution">
    <text evidence="14">The sequence shown here is derived from an EMBL/GenBank/DDBJ whole genome shotgun (WGS) entry which is preliminary data.</text>
</comment>
<dbReference type="GO" id="GO:0045454">
    <property type="term" value="P:cell redox homeostasis"/>
    <property type="evidence" value="ECO:0007669"/>
    <property type="project" value="InterPro"/>
</dbReference>
<comment type="similarity">
    <text evidence="1 11">Belongs to the class-I pyridine nucleotide-disulfide oxidoreductase family.</text>
</comment>
<keyword evidence="9" id="KW-0520">NAD</keyword>
<feature type="domain" description="Pyridine nucleotide-disulphide oxidoreductase dimerisation" evidence="12">
    <location>
        <begin position="338"/>
        <end position="448"/>
    </location>
</feature>
<dbReference type="NCBIfam" id="NF004776">
    <property type="entry name" value="PRK06116.1"/>
    <property type="match status" value="1"/>
</dbReference>
<dbReference type="GO" id="GO:0006749">
    <property type="term" value="P:glutathione metabolic process"/>
    <property type="evidence" value="ECO:0007669"/>
    <property type="project" value="InterPro"/>
</dbReference>
<proteinExistence type="inferred from homology"/>
<keyword evidence="7 11" id="KW-0676">Redox-active center</keyword>
<evidence type="ECO:0000256" key="5">
    <source>
        <dbReference type="ARBA" id="ARBA00023002"/>
    </source>
</evidence>
<dbReference type="GeneID" id="60892497"/>
<keyword evidence="6" id="KW-1015">Disulfide bond</keyword>
<organism evidence="14 15">
    <name type="scientific">Enterococcus faecalis TX4248</name>
    <dbReference type="NCBI Taxonomy" id="749495"/>
    <lineage>
        <taxon>Bacteria</taxon>
        <taxon>Bacillati</taxon>
        <taxon>Bacillota</taxon>
        <taxon>Bacilli</taxon>
        <taxon>Lactobacillales</taxon>
        <taxon>Enterococcaceae</taxon>
        <taxon>Enterococcus</taxon>
    </lineage>
</organism>
<dbReference type="RefSeq" id="WP_002354732.1">
    <property type="nucleotide sequence ID" value="NZ_GL454465.1"/>
</dbReference>
<dbReference type="GO" id="GO:0050661">
    <property type="term" value="F:NADP binding"/>
    <property type="evidence" value="ECO:0007669"/>
    <property type="project" value="InterPro"/>
</dbReference>
<dbReference type="PRINTS" id="PR00411">
    <property type="entry name" value="PNDRDTASEI"/>
</dbReference>
<dbReference type="Pfam" id="PF07992">
    <property type="entry name" value="Pyr_redox_2"/>
    <property type="match status" value="1"/>
</dbReference>
<evidence type="ECO:0000256" key="4">
    <source>
        <dbReference type="ARBA" id="ARBA00022827"/>
    </source>
</evidence>
<dbReference type="SMR" id="A0A125W4C8"/>
<comment type="cofactor">
    <cofactor evidence="9">
        <name>FAD</name>
        <dbReference type="ChEBI" id="CHEBI:57692"/>
    </cofactor>
    <text evidence="9">Binds 1 FAD per subunit.</text>
</comment>
<evidence type="ECO:0000259" key="13">
    <source>
        <dbReference type="Pfam" id="PF07992"/>
    </source>
</evidence>
<dbReference type="Gene3D" id="3.50.50.60">
    <property type="entry name" value="FAD/NAD(P)-binding domain"/>
    <property type="match status" value="2"/>
</dbReference>
<comment type="subunit">
    <text evidence="2">Homodimer.</text>
</comment>
<accession>A0A125W4C8</accession>
<dbReference type="HOGENOM" id="CLU_016755_2_2_9"/>
<feature type="active site" description="Proton acceptor" evidence="8">
    <location>
        <position position="438"/>
    </location>
</feature>
<dbReference type="GO" id="GO:0004362">
    <property type="term" value="F:glutathione-disulfide reductase (NADPH) activity"/>
    <property type="evidence" value="ECO:0007669"/>
    <property type="project" value="UniProtKB-EC"/>
</dbReference>
<dbReference type="InterPro" id="IPR006322">
    <property type="entry name" value="Glutathione_Rdtase_euk/bac"/>
</dbReference>
<evidence type="ECO:0000256" key="7">
    <source>
        <dbReference type="ARBA" id="ARBA00023284"/>
    </source>
</evidence>